<dbReference type="PROSITE" id="PS51513">
    <property type="entry name" value="FFD"/>
    <property type="match status" value="1"/>
</dbReference>
<comment type="caution">
    <text evidence="5">The sequence shown here is derived from an EMBL/GenBank/DDBJ whole genome shotgun (WGS) entry which is preliminary data.</text>
</comment>
<dbReference type="GO" id="GO:0003729">
    <property type="term" value="F:mRNA binding"/>
    <property type="evidence" value="ECO:0007669"/>
    <property type="project" value="TreeGrafter"/>
</dbReference>
<feature type="compositionally biased region" description="Low complexity" evidence="2">
    <location>
        <begin position="93"/>
        <end position="105"/>
    </location>
</feature>
<evidence type="ECO:0000313" key="5">
    <source>
        <dbReference type="EMBL" id="CAA2978629.1"/>
    </source>
</evidence>
<feature type="region of interest" description="Disordered" evidence="2">
    <location>
        <begin position="87"/>
        <end position="127"/>
    </location>
</feature>
<dbReference type="SMART" id="SM01199">
    <property type="entry name" value="FDF"/>
    <property type="match status" value="1"/>
</dbReference>
<feature type="compositionally biased region" description="Polar residues" evidence="2">
    <location>
        <begin position="1"/>
        <end position="18"/>
    </location>
</feature>
<gene>
    <name evidence="5" type="ORF">OLEA9_A081409</name>
</gene>
<feature type="compositionally biased region" description="Low complexity" evidence="2">
    <location>
        <begin position="113"/>
        <end position="127"/>
    </location>
</feature>
<dbReference type="InterPro" id="IPR025762">
    <property type="entry name" value="DFDF"/>
</dbReference>
<organism evidence="5 6">
    <name type="scientific">Olea europaea subsp. europaea</name>
    <dbReference type="NCBI Taxonomy" id="158383"/>
    <lineage>
        <taxon>Eukaryota</taxon>
        <taxon>Viridiplantae</taxon>
        <taxon>Streptophyta</taxon>
        <taxon>Embryophyta</taxon>
        <taxon>Tracheophyta</taxon>
        <taxon>Spermatophyta</taxon>
        <taxon>Magnoliopsida</taxon>
        <taxon>eudicotyledons</taxon>
        <taxon>Gunneridae</taxon>
        <taxon>Pentapetalae</taxon>
        <taxon>asterids</taxon>
        <taxon>lamiids</taxon>
        <taxon>Lamiales</taxon>
        <taxon>Oleaceae</taxon>
        <taxon>Oleeae</taxon>
        <taxon>Olea</taxon>
    </lineage>
</organism>
<dbReference type="GO" id="GO:0033962">
    <property type="term" value="P:P-body assembly"/>
    <property type="evidence" value="ECO:0007669"/>
    <property type="project" value="TreeGrafter"/>
</dbReference>
<dbReference type="OrthoDB" id="21539at2759"/>
<dbReference type="Pfam" id="PF09532">
    <property type="entry name" value="FDF"/>
    <property type="match status" value="1"/>
</dbReference>
<feature type="domain" description="FFD box profile" evidence="4">
    <location>
        <begin position="177"/>
        <end position="192"/>
    </location>
</feature>
<dbReference type="EMBL" id="CACTIH010003621">
    <property type="protein sequence ID" value="CAA2978629.1"/>
    <property type="molecule type" value="Genomic_DNA"/>
</dbReference>
<dbReference type="InterPro" id="IPR025761">
    <property type="entry name" value="FFD_box"/>
</dbReference>
<dbReference type="AlphaFoldDB" id="A0A8S0RHB2"/>
<dbReference type="Gramene" id="OE9A081409T1">
    <property type="protein sequence ID" value="OE9A081409C1"/>
    <property type="gene ID" value="OE9A081409"/>
</dbReference>
<sequence>MANESSSIDRNNETTPSPADSYIGSFISLTSKYEIRYEGVLYHLNPQDSTLGLKSVPLLNQPPAMVTPNQLSQPRVPEISQMQKLYPDQKDVGSPGSISLNSLSSVTTPAAQPPLLQFPPSSQQSQHLSQFTEEFDFEAMNEKFKKDEMWGYLGKANQRENGAKITLGLVPTGDPKPAYNKDDFFDTISRNHINHGARNRQNHFSERMKHDTEIFGNIQQRSHSGYSSGYAGRHGDYRGPYNWGRGYNHGGQGRGGYTWR</sequence>
<dbReference type="PANTHER" id="PTHR13586:SF23">
    <property type="entry name" value="DECAPPING 5-LIKE PROTEIN-RELATED"/>
    <property type="match status" value="1"/>
</dbReference>
<protein>
    <submittedName>
        <fullName evidence="5">Uncharacterized protein</fullName>
    </submittedName>
</protein>
<evidence type="ECO:0000256" key="2">
    <source>
        <dbReference type="SAM" id="MobiDB-lite"/>
    </source>
</evidence>
<proteinExistence type="predicted"/>
<evidence type="ECO:0000259" key="4">
    <source>
        <dbReference type="PROSITE" id="PS51513"/>
    </source>
</evidence>
<dbReference type="GO" id="GO:0034063">
    <property type="term" value="P:stress granule assembly"/>
    <property type="evidence" value="ECO:0007669"/>
    <property type="project" value="TreeGrafter"/>
</dbReference>
<evidence type="ECO:0000256" key="1">
    <source>
        <dbReference type="PROSITE-ProRule" id="PRU00846"/>
    </source>
</evidence>
<name>A0A8S0RHB2_OLEEU</name>
<dbReference type="SMART" id="SM01271">
    <property type="entry name" value="LSM14"/>
    <property type="match status" value="1"/>
</dbReference>
<evidence type="ECO:0000313" key="6">
    <source>
        <dbReference type="Proteomes" id="UP000594638"/>
    </source>
</evidence>
<reference evidence="5 6" key="1">
    <citation type="submission" date="2019-12" db="EMBL/GenBank/DDBJ databases">
        <authorList>
            <person name="Alioto T."/>
            <person name="Alioto T."/>
            <person name="Gomez Garrido J."/>
        </authorList>
    </citation>
    <scope>NUCLEOTIDE SEQUENCE [LARGE SCALE GENOMIC DNA]</scope>
</reference>
<feature type="region of interest" description="Disordered" evidence="2">
    <location>
        <begin position="1"/>
        <end position="21"/>
    </location>
</feature>
<dbReference type="SUPFAM" id="SSF50182">
    <property type="entry name" value="Sm-like ribonucleoproteins"/>
    <property type="match status" value="1"/>
</dbReference>
<dbReference type="GO" id="GO:0000932">
    <property type="term" value="C:P-body"/>
    <property type="evidence" value="ECO:0007669"/>
    <property type="project" value="TreeGrafter"/>
</dbReference>
<dbReference type="Gene3D" id="2.30.30.100">
    <property type="match status" value="1"/>
</dbReference>
<feature type="short sequence motif" description="FFD box" evidence="1">
    <location>
        <begin position="177"/>
        <end position="192"/>
    </location>
</feature>
<dbReference type="InterPro" id="IPR010920">
    <property type="entry name" value="LSM_dom_sf"/>
</dbReference>
<keyword evidence="6" id="KW-1185">Reference proteome</keyword>
<dbReference type="PROSITE" id="PS51512">
    <property type="entry name" value="DFDF"/>
    <property type="match status" value="1"/>
</dbReference>
<dbReference type="InterPro" id="IPR025609">
    <property type="entry name" value="Lsm14-like_N"/>
</dbReference>
<dbReference type="PANTHER" id="PTHR13586">
    <property type="entry name" value="SCD6 PROTEIN-RELATED"/>
    <property type="match status" value="1"/>
</dbReference>
<dbReference type="InterPro" id="IPR019050">
    <property type="entry name" value="FDF_dom"/>
</dbReference>
<accession>A0A8S0RHB2</accession>
<dbReference type="Proteomes" id="UP000594638">
    <property type="component" value="Unassembled WGS sequence"/>
</dbReference>
<feature type="domain" description="DFDF" evidence="3">
    <location>
        <begin position="123"/>
        <end position="159"/>
    </location>
</feature>
<dbReference type="Pfam" id="PF12701">
    <property type="entry name" value="LSM14"/>
    <property type="match status" value="1"/>
</dbReference>
<evidence type="ECO:0000259" key="3">
    <source>
        <dbReference type="PROSITE" id="PS51512"/>
    </source>
</evidence>